<dbReference type="Gene3D" id="3.30.450.380">
    <property type="match status" value="1"/>
</dbReference>
<proteinExistence type="inferred from homology"/>
<evidence type="ECO:0000313" key="5">
    <source>
        <dbReference type="Proteomes" id="UP001302978"/>
    </source>
</evidence>
<dbReference type="GeneID" id="85194943"/>
<evidence type="ECO:0000256" key="2">
    <source>
        <dbReference type="SAM" id="MobiDB-lite"/>
    </source>
</evidence>
<reference evidence="4 5" key="1">
    <citation type="submission" date="2023-07" db="EMBL/GenBank/DDBJ databases">
        <title>Closed genoem sequence of Methanomicrococcus sp. Hf6.</title>
        <authorList>
            <person name="Poehlein A."/>
            <person name="Protasov E."/>
            <person name="Platt K."/>
            <person name="Reeh H."/>
            <person name="Daniel R."/>
            <person name="Brune A."/>
        </authorList>
    </citation>
    <scope>NUCLEOTIDE SEQUENCE [LARGE SCALE GENOMIC DNA]</scope>
    <source>
        <strain evidence="4 5">Hf6</strain>
    </source>
</reference>
<dbReference type="Pfam" id="PF00437">
    <property type="entry name" value="T2SSE"/>
    <property type="match status" value="1"/>
</dbReference>
<protein>
    <recommendedName>
        <fullName evidence="3">Bacterial type II secretion system protein E domain-containing protein</fullName>
    </recommendedName>
</protein>
<dbReference type="GO" id="GO:0016887">
    <property type="term" value="F:ATP hydrolysis activity"/>
    <property type="evidence" value="ECO:0007669"/>
    <property type="project" value="InterPro"/>
</dbReference>
<dbReference type="Proteomes" id="UP001302978">
    <property type="component" value="Chromosome"/>
</dbReference>
<dbReference type="SUPFAM" id="SSF52540">
    <property type="entry name" value="P-loop containing nucleoside triphosphate hydrolases"/>
    <property type="match status" value="1"/>
</dbReference>
<sequence>MDQLLQSYDLLQSYELTKPHAAVLIIKTEDGRIFYRLSEPEISSDKRILFQKILAALEDSLNPELFEQNENRDEKEDEKEDEKKDENKDLKIEIIQKAVSDLLKLYSIQLSDSDLDIFNYYIRRDFYGFGMIQPLLEDSNIEDISCSGSNLPIYVFHRKYGSVQTNLILSESEAAGLVRKMAQCSGRQISVAEPMAEAVLPDGSRAQLTLGNEITTKGSTFTIRRFNEKPLTPEELVHNETFTAELMAYLWICAESNMNLMFAGGTASGKTTSLNAVCRFIPIDKKIVSIEDTREINLPHLNWISGVSREKQKSSNPNEKTAGEITLYDLLKASLRQRPEYILVGEIRGSEAYVLFQAMSTGHATVSTMHAESVDTLVHRLENPPMNVPRVMIQTLDVLVILAQTEDEGRFSKKCTAVYEILETDPHTSEILTLEIFNQTRPNEKLSLEKSSVLEKTRIRKGWTFEKLEGEFNRRVSILKKNEQKNEKGNEQKIEKRNEQKIEKRNELKIEKGNEQNIEKGNELKIEKRNDQGDGKNEHHV</sequence>
<dbReference type="KEGG" id="mehf:MmiHf6_04540"/>
<feature type="domain" description="Bacterial type II secretion system protein E" evidence="3">
    <location>
        <begin position="188"/>
        <end position="405"/>
    </location>
</feature>
<name>A0AA96ZS81_9EURY</name>
<evidence type="ECO:0000313" key="4">
    <source>
        <dbReference type="EMBL" id="WNY23150.1"/>
    </source>
</evidence>
<dbReference type="InterPro" id="IPR050921">
    <property type="entry name" value="T4SS_GSP_E_ATPase"/>
</dbReference>
<dbReference type="RefSeq" id="WP_316558159.1">
    <property type="nucleotide sequence ID" value="NZ_CP131059.1"/>
</dbReference>
<dbReference type="AlphaFoldDB" id="A0AA96ZS81"/>
<dbReference type="Gene3D" id="3.40.50.300">
    <property type="entry name" value="P-loop containing nucleotide triphosphate hydrolases"/>
    <property type="match status" value="1"/>
</dbReference>
<organism evidence="4 5">
    <name type="scientific">Methanimicrococcus hongohii</name>
    <dbReference type="NCBI Taxonomy" id="3028295"/>
    <lineage>
        <taxon>Archaea</taxon>
        <taxon>Methanobacteriati</taxon>
        <taxon>Methanobacteriota</taxon>
        <taxon>Stenosarchaea group</taxon>
        <taxon>Methanomicrobia</taxon>
        <taxon>Methanosarcinales</taxon>
        <taxon>Methanosarcinaceae</taxon>
        <taxon>Methanimicrococcus</taxon>
    </lineage>
</organism>
<dbReference type="InterPro" id="IPR001482">
    <property type="entry name" value="T2SS/T4SS_dom"/>
</dbReference>
<dbReference type="EMBL" id="CP131059">
    <property type="protein sequence ID" value="WNY23150.1"/>
    <property type="molecule type" value="Genomic_DNA"/>
</dbReference>
<dbReference type="PANTHER" id="PTHR30486:SF6">
    <property type="entry name" value="TYPE IV PILUS RETRACTATION ATPASE PILT"/>
    <property type="match status" value="1"/>
</dbReference>
<feature type="region of interest" description="Disordered" evidence="2">
    <location>
        <begin position="484"/>
        <end position="541"/>
    </location>
</feature>
<dbReference type="CDD" id="cd01130">
    <property type="entry name" value="VirB11-like_ATPase"/>
    <property type="match status" value="1"/>
</dbReference>
<gene>
    <name evidence="4" type="ORF">MmiHf6_04540</name>
</gene>
<dbReference type="InterPro" id="IPR027417">
    <property type="entry name" value="P-loop_NTPase"/>
</dbReference>
<evidence type="ECO:0000256" key="1">
    <source>
        <dbReference type="ARBA" id="ARBA00006611"/>
    </source>
</evidence>
<feature type="region of interest" description="Disordered" evidence="2">
    <location>
        <begin position="65"/>
        <end position="86"/>
    </location>
</feature>
<keyword evidence="5" id="KW-1185">Reference proteome</keyword>
<accession>A0AA96ZS81</accession>
<dbReference type="PANTHER" id="PTHR30486">
    <property type="entry name" value="TWITCHING MOTILITY PROTEIN PILT"/>
    <property type="match status" value="1"/>
</dbReference>
<comment type="similarity">
    <text evidence="1">Belongs to the GSP E family.</text>
</comment>
<evidence type="ECO:0000259" key="3">
    <source>
        <dbReference type="Pfam" id="PF00437"/>
    </source>
</evidence>